<organism evidence="1 2">
    <name type="scientific">Acidovorax soli</name>
    <dbReference type="NCBI Taxonomy" id="592050"/>
    <lineage>
        <taxon>Bacteria</taxon>
        <taxon>Pseudomonadati</taxon>
        <taxon>Pseudomonadota</taxon>
        <taxon>Betaproteobacteria</taxon>
        <taxon>Burkholderiales</taxon>
        <taxon>Comamonadaceae</taxon>
        <taxon>Acidovorax</taxon>
    </lineage>
</organism>
<accession>A0A7X0UBJ4</accession>
<protein>
    <submittedName>
        <fullName evidence="1">Uncharacterized protein</fullName>
    </submittedName>
</protein>
<proteinExistence type="predicted"/>
<comment type="caution">
    <text evidence="1">The sequence shown here is derived from an EMBL/GenBank/DDBJ whole genome shotgun (WGS) entry which is preliminary data.</text>
</comment>
<dbReference type="Proteomes" id="UP000575083">
    <property type="component" value="Unassembled WGS sequence"/>
</dbReference>
<gene>
    <name evidence="1" type="ORF">HNP48_005122</name>
</gene>
<reference evidence="1 2" key="1">
    <citation type="submission" date="2020-08" db="EMBL/GenBank/DDBJ databases">
        <title>Functional genomics of gut bacteria from endangered species of beetles.</title>
        <authorList>
            <person name="Carlos-Shanley C."/>
        </authorList>
    </citation>
    <scope>NUCLEOTIDE SEQUENCE [LARGE SCALE GENOMIC DNA]</scope>
    <source>
        <strain evidence="1 2">S00198</strain>
    </source>
</reference>
<dbReference type="AlphaFoldDB" id="A0A7X0UBJ4"/>
<evidence type="ECO:0000313" key="2">
    <source>
        <dbReference type="Proteomes" id="UP000575083"/>
    </source>
</evidence>
<evidence type="ECO:0000313" key="1">
    <source>
        <dbReference type="EMBL" id="MBB6562412.1"/>
    </source>
</evidence>
<dbReference type="RefSeq" id="WP_260420378.1">
    <property type="nucleotide sequence ID" value="NZ_JACHLK010000012.1"/>
</dbReference>
<keyword evidence="2" id="KW-1185">Reference proteome</keyword>
<dbReference type="EMBL" id="JACHLK010000012">
    <property type="protein sequence ID" value="MBB6562412.1"/>
    <property type="molecule type" value="Genomic_DNA"/>
</dbReference>
<sequence length="245" mass="25676">MSTAMTVQVSPTRHGATAYFQGAVAATGPAASLWIRPACTLGLVLFGTGWAVAADTPSFGDEAMAGLQEESAPWASAYEVRSAVLPELGDYAVRNPALAGGGNAPNTQYLDFTRWLTPDAPARFGLSLGLSAPAPGALPLAPEAASPASLDLGVRWRSRLESGRQLDVTAWARTPQGAQTSDALGMIRQAQQPLYGTRVEVQWATAKTGGLTPEFGAVGVQLEGGSRLVLRARKGGPMLYYRSKF</sequence>
<name>A0A7X0UBJ4_9BURK</name>